<dbReference type="OrthoDB" id="5365239at2"/>
<dbReference type="EMBL" id="CP022347">
    <property type="protein sequence ID" value="ASQ30058.1"/>
    <property type="molecule type" value="Genomic_DNA"/>
</dbReference>
<evidence type="ECO:0000256" key="1">
    <source>
        <dbReference type="SAM" id="SignalP"/>
    </source>
</evidence>
<gene>
    <name evidence="2" type="primary">cmp1</name>
    <name evidence="2" type="ORF">CAV_0390</name>
</gene>
<feature type="signal peptide" evidence="1">
    <location>
        <begin position="1"/>
        <end position="21"/>
    </location>
</feature>
<name>A0A222MWM4_9BACT</name>
<dbReference type="Pfam" id="PF05538">
    <property type="entry name" value="Campylo_MOMP"/>
    <property type="match status" value="1"/>
</dbReference>
<accession>A0A222MWM4</accession>
<reference evidence="2 3" key="1">
    <citation type="submission" date="2017-07" db="EMBL/GenBank/DDBJ databases">
        <title>Analysis of two Campylobacter avium genomes and identification of a novel hippuricase gene.</title>
        <authorList>
            <person name="Miller W.G."/>
            <person name="Chapman M.H."/>
            <person name="Yee E."/>
            <person name="Revez J."/>
            <person name="Bono J.L."/>
            <person name="Rossi M."/>
        </authorList>
    </citation>
    <scope>NUCLEOTIDE SEQUENCE [LARGE SCALE GENOMIC DNA]</scope>
    <source>
        <strain evidence="2 3">LMG 24591</strain>
    </source>
</reference>
<sequence length="426" mass="46468">MKALKLSLVAALAVGSFSALNAKPLEEAIKNVDLSGDLRYRYDSSTARKAPQAFIGAGVAGNQDHRFRARFGAKADIGDGFKIFGQIHYDFDKNRGFGDPASAGQGRTQTGKPFALRQAYLQYDMADYGLNFIWGRQELGTIWTDDFVGTAAKVVYSPYDGLAIAAFAVDSFEEDTDGDNARFDYLMGDAAGDPLTSRLYKYNMYGAAVLSGFDLGGSSLDFNLWFAQLMNTATFYAVDFKYTLPLADDLAWSLRATYLGNSVDSYFKNKGADAGNFVNVYGDIKGYGFDGGLGGVYYGKKDKITINTIEDVGSFGLSVGKEFMYSRGSWIVISQGQTTAGYVNVGYTLPSDFRIGLQGVYGGTKTGANGAAWGGGDKLEGVVEASYKYSANLDFLTWYSYLNYSGRTNVDNETKNTFRIQARYTF</sequence>
<evidence type="ECO:0000313" key="3">
    <source>
        <dbReference type="Proteomes" id="UP000201169"/>
    </source>
</evidence>
<feature type="chain" id="PRO_5012465800" evidence="1">
    <location>
        <begin position="22"/>
        <end position="426"/>
    </location>
</feature>
<proteinExistence type="predicted"/>
<dbReference type="SUPFAM" id="SSF56935">
    <property type="entry name" value="Porins"/>
    <property type="match status" value="1"/>
</dbReference>
<dbReference type="Proteomes" id="UP000201169">
    <property type="component" value="Chromosome"/>
</dbReference>
<evidence type="ECO:0000313" key="2">
    <source>
        <dbReference type="EMBL" id="ASQ30058.1"/>
    </source>
</evidence>
<dbReference type="RefSeq" id="WP_094324844.1">
    <property type="nucleotide sequence ID" value="NZ_CP022347.1"/>
</dbReference>
<dbReference type="KEGG" id="cavi:CAV_0390"/>
<keyword evidence="3" id="KW-1185">Reference proteome</keyword>
<keyword evidence="1" id="KW-0732">Signal</keyword>
<protein>
    <submittedName>
        <fullName evidence="2">Major outer membrane protein</fullName>
    </submittedName>
</protein>
<dbReference type="AlphaFoldDB" id="A0A222MWM4"/>
<organism evidence="2 3">
    <name type="scientific">Campylobacter avium LMG 24591</name>
    <dbReference type="NCBI Taxonomy" id="522484"/>
    <lineage>
        <taxon>Bacteria</taxon>
        <taxon>Pseudomonadati</taxon>
        <taxon>Campylobacterota</taxon>
        <taxon>Epsilonproteobacteria</taxon>
        <taxon>Campylobacterales</taxon>
        <taxon>Campylobacteraceae</taxon>
        <taxon>Campylobacter</taxon>
    </lineage>
</organism>
<dbReference type="InterPro" id="IPR008439">
    <property type="entry name" value="Campylo_MOMP"/>
</dbReference>